<organism evidence="2 3">
    <name type="scientific">Cladophialophora chaetospira</name>
    <dbReference type="NCBI Taxonomy" id="386627"/>
    <lineage>
        <taxon>Eukaryota</taxon>
        <taxon>Fungi</taxon>
        <taxon>Dikarya</taxon>
        <taxon>Ascomycota</taxon>
        <taxon>Pezizomycotina</taxon>
        <taxon>Eurotiomycetes</taxon>
        <taxon>Chaetothyriomycetidae</taxon>
        <taxon>Chaetothyriales</taxon>
        <taxon>Herpotrichiellaceae</taxon>
        <taxon>Cladophialophora</taxon>
    </lineage>
</organism>
<dbReference type="PANTHER" id="PTHR24148">
    <property type="entry name" value="ANKYRIN REPEAT DOMAIN-CONTAINING PROTEIN 39 HOMOLOG-RELATED"/>
    <property type="match status" value="1"/>
</dbReference>
<dbReference type="Pfam" id="PF06985">
    <property type="entry name" value="HET"/>
    <property type="match status" value="1"/>
</dbReference>
<keyword evidence="3" id="KW-1185">Reference proteome</keyword>
<dbReference type="PANTHER" id="PTHR24148:SF64">
    <property type="entry name" value="HETEROKARYON INCOMPATIBILITY DOMAIN-CONTAINING PROTEIN"/>
    <property type="match status" value="1"/>
</dbReference>
<dbReference type="AlphaFoldDB" id="A0AA38X2K7"/>
<dbReference type="InterPro" id="IPR010730">
    <property type="entry name" value="HET"/>
</dbReference>
<dbReference type="Proteomes" id="UP001172673">
    <property type="component" value="Unassembled WGS sequence"/>
</dbReference>
<gene>
    <name evidence="2" type="ORF">H2200_009520</name>
</gene>
<name>A0AA38X2K7_9EURO</name>
<reference evidence="2" key="1">
    <citation type="submission" date="2022-10" db="EMBL/GenBank/DDBJ databases">
        <title>Culturing micro-colonial fungi from biological soil crusts in the Mojave desert and describing Neophaeococcomyces mojavensis, and introducing the new genera and species Taxawa tesnikishii.</title>
        <authorList>
            <person name="Kurbessoian T."/>
            <person name="Stajich J.E."/>
        </authorList>
    </citation>
    <scope>NUCLEOTIDE SEQUENCE</scope>
    <source>
        <strain evidence="2">TK_41</strain>
    </source>
</reference>
<sequence>MARLMVCYRCIDQTSLAERNDQVSLMADIFRAAQGVTVWLGEEDEYTLDACTVIERIAAIPREEWTKVPYTGFFDGEGACYREVGVEPLSYQNWLGFIAFMNRPYFSRAWVVQELAVARKVNVVCGSRVLSWAQLSRTIEFVRETRWYHHLWTDKMRHIRELNQRPGIYRKLLASNTKFGLEPVYLNSTRSALQAYEQGGNKGAPSLRLLVDTHRYTHATDPRDKVFAFLGLASRTSSSTNQIEPNYETSTRQVYTDAACSLLRTYRNLYLLSHVQDRSLTKTRGLPSWVPDYSVPISPYPLDFRGNCSWSACGKIRWTPPKDETMLDRGLLPVQGFHVDTIAETAVMPHEAADAGEPWASIVNMVSRLPNPYPIPSFKGASISRLDVLWRTLTTNTYSRQHPAPAECGILFIDYILNLQIRHRLRPWSSPDFQPHSTPLSTLTNPDWRSLIESEPQGSPYNISFYRKRLTGLVENMLSSNSYTPLDLTQLHHDIENGSGRMRRVFRTSDLMLLGTGAKALRAGDEVWILGGGKVPYILQPVKDRTGSETTPGKTHRLLGEAYVHGLMHGDPRRFGKELVSTVLI</sequence>
<evidence type="ECO:0000313" key="2">
    <source>
        <dbReference type="EMBL" id="KAJ9605671.1"/>
    </source>
</evidence>
<protein>
    <recommendedName>
        <fullName evidence="1">Heterokaryon incompatibility domain-containing protein</fullName>
    </recommendedName>
</protein>
<dbReference type="EMBL" id="JAPDRK010000015">
    <property type="protein sequence ID" value="KAJ9605671.1"/>
    <property type="molecule type" value="Genomic_DNA"/>
</dbReference>
<dbReference type="Pfam" id="PF26639">
    <property type="entry name" value="Het-6_barrel"/>
    <property type="match status" value="1"/>
</dbReference>
<comment type="caution">
    <text evidence="2">The sequence shown here is derived from an EMBL/GenBank/DDBJ whole genome shotgun (WGS) entry which is preliminary data.</text>
</comment>
<feature type="domain" description="Heterokaryon incompatibility" evidence="1">
    <location>
        <begin position="10"/>
        <end position="114"/>
    </location>
</feature>
<accession>A0AA38X2K7</accession>
<dbReference type="InterPro" id="IPR052895">
    <property type="entry name" value="HetReg/Transcr_Mod"/>
</dbReference>
<evidence type="ECO:0000313" key="3">
    <source>
        <dbReference type="Proteomes" id="UP001172673"/>
    </source>
</evidence>
<proteinExistence type="predicted"/>
<evidence type="ECO:0000259" key="1">
    <source>
        <dbReference type="Pfam" id="PF06985"/>
    </source>
</evidence>